<evidence type="ECO:0000313" key="5">
    <source>
        <dbReference type="EMBL" id="OAF16634.1"/>
    </source>
</evidence>
<dbReference type="EMBL" id="LUUB01000011">
    <property type="protein sequence ID" value="OAF16634.1"/>
    <property type="molecule type" value="Genomic_DNA"/>
</dbReference>
<dbReference type="InterPro" id="IPR006913">
    <property type="entry name" value="CENP-V/GFA"/>
</dbReference>
<reference evidence="5 6" key="1">
    <citation type="submission" date="2016-03" db="EMBL/GenBank/DDBJ databases">
        <title>Draft Genome Sequence of the Strain BR 10245 (Bradyrhizobium sp.) isolated from nodules of Centrolobium paraense.</title>
        <authorList>
            <person name="Simoes-Araujo J.L.Sr."/>
            <person name="Barauna A.C."/>
            <person name="Silva K."/>
            <person name="Zilli J.E."/>
        </authorList>
    </citation>
    <scope>NUCLEOTIDE SEQUENCE [LARGE SCALE GENOMIC DNA]</scope>
    <source>
        <strain evidence="5 6">BR 10245</strain>
    </source>
</reference>
<evidence type="ECO:0000256" key="3">
    <source>
        <dbReference type="ARBA" id="ARBA00022833"/>
    </source>
</evidence>
<dbReference type="Gene3D" id="3.90.1590.10">
    <property type="entry name" value="glutathione-dependent formaldehyde- activating enzyme (gfa)"/>
    <property type="match status" value="1"/>
</dbReference>
<dbReference type="GO" id="GO:0016846">
    <property type="term" value="F:carbon-sulfur lyase activity"/>
    <property type="evidence" value="ECO:0007669"/>
    <property type="project" value="InterPro"/>
</dbReference>
<evidence type="ECO:0000259" key="4">
    <source>
        <dbReference type="Pfam" id="PF04828"/>
    </source>
</evidence>
<evidence type="ECO:0000256" key="2">
    <source>
        <dbReference type="ARBA" id="ARBA00022723"/>
    </source>
</evidence>
<dbReference type="AlphaFoldDB" id="A0A176Z8Y6"/>
<sequence>MPQTFRRAGELFVGFENDAVTVTEGAITTFKSSPGTTRSFCVRCGSTLTCATVHFPIETHYCVGAFDRAEELKPGKHVFANEQLSWLHLKDN</sequence>
<comment type="similarity">
    <text evidence="1">Belongs to the Gfa family.</text>
</comment>
<dbReference type="Proteomes" id="UP000076959">
    <property type="component" value="Unassembled WGS sequence"/>
</dbReference>
<organism evidence="5 6">
    <name type="scientific">Bradyrhizobium centrolobii</name>
    <dbReference type="NCBI Taxonomy" id="1505087"/>
    <lineage>
        <taxon>Bacteria</taxon>
        <taxon>Pseudomonadati</taxon>
        <taxon>Pseudomonadota</taxon>
        <taxon>Alphaproteobacteria</taxon>
        <taxon>Hyphomicrobiales</taxon>
        <taxon>Nitrobacteraceae</taxon>
        <taxon>Bradyrhizobium</taxon>
    </lineage>
</organism>
<dbReference type="Pfam" id="PF04828">
    <property type="entry name" value="GFA"/>
    <property type="match status" value="1"/>
</dbReference>
<gene>
    <name evidence="5" type="ORF">AYJ54_37775</name>
</gene>
<dbReference type="SUPFAM" id="SSF51316">
    <property type="entry name" value="Mss4-like"/>
    <property type="match status" value="1"/>
</dbReference>
<dbReference type="InterPro" id="IPR011057">
    <property type="entry name" value="Mss4-like_sf"/>
</dbReference>
<dbReference type="STRING" id="1505087.AYJ54_37775"/>
<keyword evidence="6" id="KW-1185">Reference proteome</keyword>
<proteinExistence type="inferred from homology"/>
<protein>
    <recommendedName>
        <fullName evidence="4">CENP-V/GFA domain-containing protein</fullName>
    </recommendedName>
</protein>
<feature type="domain" description="CENP-V/GFA" evidence="4">
    <location>
        <begin position="11"/>
        <end position="81"/>
    </location>
</feature>
<evidence type="ECO:0000313" key="6">
    <source>
        <dbReference type="Proteomes" id="UP000076959"/>
    </source>
</evidence>
<evidence type="ECO:0000256" key="1">
    <source>
        <dbReference type="ARBA" id="ARBA00005495"/>
    </source>
</evidence>
<comment type="caution">
    <text evidence="5">The sequence shown here is derived from an EMBL/GenBank/DDBJ whole genome shotgun (WGS) entry which is preliminary data.</text>
</comment>
<name>A0A176Z8Y6_9BRAD</name>
<dbReference type="GO" id="GO:0046872">
    <property type="term" value="F:metal ion binding"/>
    <property type="evidence" value="ECO:0007669"/>
    <property type="project" value="UniProtKB-KW"/>
</dbReference>
<keyword evidence="3" id="KW-0862">Zinc</keyword>
<accession>A0A176Z8Y6</accession>
<keyword evidence="2" id="KW-0479">Metal-binding</keyword>